<evidence type="ECO:0000313" key="4">
    <source>
        <dbReference type="Proteomes" id="UP000006362"/>
    </source>
</evidence>
<evidence type="ECO:0000259" key="2">
    <source>
        <dbReference type="Pfam" id="PF03787"/>
    </source>
</evidence>
<dbReference type="STRING" id="648996.Theam_0343"/>
<sequence length="387" mass="45492">MAKFEVYVEYKENSGEIFRKTENSFKSFIRLKFGYVKNKTKELENHKGSIKNRKNKKYEIGNNQQIKRISGIFENDENNNLSNLQSYVEKLPKYSFAIWFKFKLKAPYFSKDDDEFYIIQNPILKETNFKVPMIRGSAWKGALAHAFRELINKANTLENSRKAIESFLRIFGAGSESIKTLEEYLKNKLKRNEHENLQKYKEEFLKFVLFELGLEINQELIENVNNAQNYKDISNLLAVKVWEKYKNSYSYLSLEFQTHKGRAIFYPTYFDELSLEIINPHDRRKRAGKNPIHYEVVPAGTEGIFQLIYIPFDGILKTDEELREEIQKDLGNLIEALKVLANKGVGAKTKLGWGRFEILESEKKICLDKNIELPEKPKNKGWERCQD</sequence>
<dbReference type="EMBL" id="CP002444">
    <property type="protein sequence ID" value="ADU96316.1"/>
    <property type="molecule type" value="Genomic_DNA"/>
</dbReference>
<proteinExistence type="predicted"/>
<dbReference type="KEGG" id="tam:Theam_0343"/>
<keyword evidence="1" id="KW-0051">Antiviral defense</keyword>
<dbReference type="Proteomes" id="UP000006362">
    <property type="component" value="Chromosome"/>
</dbReference>
<dbReference type="AlphaFoldDB" id="E8T4Q4"/>
<evidence type="ECO:0000256" key="1">
    <source>
        <dbReference type="ARBA" id="ARBA00023118"/>
    </source>
</evidence>
<evidence type="ECO:0000313" key="3">
    <source>
        <dbReference type="EMBL" id="ADU96316.1"/>
    </source>
</evidence>
<organism evidence="3 4">
    <name type="scientific">Thermovibrio ammonificans (strain DSM 15698 / JCM 12110 / HB-1)</name>
    <dbReference type="NCBI Taxonomy" id="648996"/>
    <lineage>
        <taxon>Bacteria</taxon>
        <taxon>Pseudomonadati</taxon>
        <taxon>Aquificota</taxon>
        <taxon>Aquificia</taxon>
        <taxon>Desulfurobacteriales</taxon>
        <taxon>Desulfurobacteriaceae</taxon>
        <taxon>Thermovibrio</taxon>
    </lineage>
</organism>
<protein>
    <recommendedName>
        <fullName evidence="2">CRISPR type III-associated protein domain-containing protein</fullName>
    </recommendedName>
</protein>
<dbReference type="InterPro" id="IPR005537">
    <property type="entry name" value="RAMP_III_fam"/>
</dbReference>
<dbReference type="HOGENOM" id="CLU_057129_1_0_0"/>
<name>E8T4Q4_THEA1</name>
<dbReference type="GO" id="GO:0051607">
    <property type="term" value="P:defense response to virus"/>
    <property type="evidence" value="ECO:0007669"/>
    <property type="project" value="UniProtKB-KW"/>
</dbReference>
<dbReference type="Pfam" id="PF03787">
    <property type="entry name" value="RAMPs"/>
    <property type="match status" value="1"/>
</dbReference>
<dbReference type="OrthoDB" id="5501881at2"/>
<accession>E8T4Q4</accession>
<reference evidence="3" key="1">
    <citation type="submission" date="2011-01" db="EMBL/GenBank/DDBJ databases">
        <title>Complete sequence of chromosome of Thermovibrio ammonificans HB-1.</title>
        <authorList>
            <consortium name="US DOE Joint Genome Institute"/>
            <person name="Lucas S."/>
            <person name="Copeland A."/>
            <person name="Lapidus A."/>
            <person name="Cheng J.-F."/>
            <person name="Goodwin L."/>
            <person name="Pitluck S."/>
            <person name="Davenport K."/>
            <person name="Detter J.C."/>
            <person name="Han C."/>
            <person name="Tapia R."/>
            <person name="Land M."/>
            <person name="Hauser L."/>
            <person name="Kyrpides N."/>
            <person name="Ivanova N."/>
            <person name="Ovchinnikova G."/>
            <person name="Vetriani C."/>
            <person name="Woyke T."/>
        </authorList>
    </citation>
    <scope>NUCLEOTIDE SEQUENCE [LARGE SCALE GENOMIC DNA]</scope>
    <source>
        <strain evidence="3">HB-1</strain>
    </source>
</reference>
<dbReference type="eggNOG" id="COG1337">
    <property type="taxonomic scope" value="Bacteria"/>
</dbReference>
<dbReference type="RefSeq" id="WP_013537102.1">
    <property type="nucleotide sequence ID" value="NC_014926.1"/>
</dbReference>
<gene>
    <name evidence="3" type="ordered locus">Theam_0343</name>
</gene>
<keyword evidence="4" id="KW-1185">Reference proteome</keyword>
<feature type="domain" description="CRISPR type III-associated protein" evidence="2">
    <location>
        <begin position="113"/>
        <end position="357"/>
    </location>
</feature>